<dbReference type="GO" id="GO:0000228">
    <property type="term" value="C:nuclear chromosome"/>
    <property type="evidence" value="ECO:0007669"/>
    <property type="project" value="TreeGrafter"/>
</dbReference>
<dbReference type="RefSeq" id="XP_031854114.1">
    <property type="nucleotide sequence ID" value="XM_031998223.1"/>
</dbReference>
<dbReference type="AlphaFoldDB" id="A0A5E8BPP2"/>
<evidence type="ECO:0000313" key="6">
    <source>
        <dbReference type="Proteomes" id="UP000398389"/>
    </source>
</evidence>
<feature type="compositionally biased region" description="Low complexity" evidence="3">
    <location>
        <begin position="371"/>
        <end position="383"/>
    </location>
</feature>
<dbReference type="GO" id="GO:0045944">
    <property type="term" value="P:positive regulation of transcription by RNA polymerase II"/>
    <property type="evidence" value="ECO:0007669"/>
    <property type="project" value="TreeGrafter"/>
</dbReference>
<dbReference type="InterPro" id="IPR052605">
    <property type="entry name" value="Fungal_trans_regulator"/>
</dbReference>
<dbReference type="SUPFAM" id="SSF49417">
    <property type="entry name" value="p53-like transcription factors"/>
    <property type="match status" value="1"/>
</dbReference>
<dbReference type="InterPro" id="IPR037141">
    <property type="entry name" value="NDT80_DNA-bd_dom_sf"/>
</dbReference>
<proteinExistence type="predicted"/>
<dbReference type="Pfam" id="PF05224">
    <property type="entry name" value="NDT80_PhoG"/>
    <property type="match status" value="1"/>
</dbReference>
<evidence type="ECO:0000313" key="5">
    <source>
        <dbReference type="EMBL" id="VVT53303.1"/>
    </source>
</evidence>
<accession>A0A5E8BPP2</accession>
<feature type="domain" description="NDT80" evidence="4">
    <location>
        <begin position="82"/>
        <end position="357"/>
    </location>
</feature>
<dbReference type="GO" id="GO:0051321">
    <property type="term" value="P:meiotic cell cycle"/>
    <property type="evidence" value="ECO:0007669"/>
    <property type="project" value="TreeGrafter"/>
</dbReference>
<dbReference type="Proteomes" id="UP000398389">
    <property type="component" value="Unassembled WGS sequence"/>
</dbReference>
<feature type="DNA-binding region" description="NDT80" evidence="2">
    <location>
        <begin position="82"/>
        <end position="357"/>
    </location>
</feature>
<dbReference type="PANTHER" id="PTHR35144">
    <property type="entry name" value="MEIOSIS-SPECIFIC TRANSCRIPTION FACTOR NDT80"/>
    <property type="match status" value="1"/>
</dbReference>
<dbReference type="GeneID" id="43582323"/>
<sequence>MQVHPENISSKPSTPTTFSNKKRRRSVSKPDHNEQAKPPAIEPGEALLESPNQSSGKGKRKGRHQFEKEHSGFSSFRLAGSYIPEEVQKRTRQRRAIIHTSQDSQPRNSEQNQVAQKNKLFFRIGPPFKRTCQNFDMVDSKGQNIYAILDSRIDRGFQLTNEGWLTYKHNYITVSSSFSLTTSNPVEYGVIPKSNIYAKAGNTQLMIRYFSLRMVAFQLNSNNTLTEREIFQQSAKRNQSVLYPSISVVPGKLPTHDYIKNNTTYRSLLRRKIIDHDISYRKTDLGPFAQYYPDPLGIHYVALFERLQFSGGDGQRCKLVIQLVAMLENEIPYVVSWSETPYFLLRSKSSFLYENQPATSKNWEDNAKTNSFSPSSPDSNSPPVQRNNDFYESLTVSSSSPSNPKTNNDETIILLDDNSDSNNNIYNEEDEESDSVVLY</sequence>
<protein>
    <recommendedName>
        <fullName evidence="4">NDT80 domain-containing protein</fullName>
    </recommendedName>
</protein>
<name>A0A5E8BPP2_9ASCO</name>
<dbReference type="PROSITE" id="PS51517">
    <property type="entry name" value="NDT80"/>
    <property type="match status" value="1"/>
</dbReference>
<keyword evidence="6" id="KW-1185">Reference proteome</keyword>
<feature type="region of interest" description="Disordered" evidence="3">
    <location>
        <begin position="1"/>
        <end position="71"/>
    </location>
</feature>
<evidence type="ECO:0000259" key="4">
    <source>
        <dbReference type="PROSITE" id="PS51517"/>
    </source>
</evidence>
<evidence type="ECO:0000256" key="2">
    <source>
        <dbReference type="PROSITE-ProRule" id="PRU00850"/>
    </source>
</evidence>
<dbReference type="InterPro" id="IPR008967">
    <property type="entry name" value="p53-like_TF_DNA-bd_sf"/>
</dbReference>
<dbReference type="Gene3D" id="2.60.40.1390">
    <property type="entry name" value="NDT80 DNA-binding domain"/>
    <property type="match status" value="1"/>
</dbReference>
<dbReference type="EMBL" id="CABVLU010000003">
    <property type="protein sequence ID" value="VVT53303.1"/>
    <property type="molecule type" value="Genomic_DNA"/>
</dbReference>
<dbReference type="GO" id="GO:0003677">
    <property type="term" value="F:DNA binding"/>
    <property type="evidence" value="ECO:0007669"/>
    <property type="project" value="UniProtKB-KW"/>
</dbReference>
<keyword evidence="1 2" id="KW-0238">DNA-binding</keyword>
<dbReference type="InterPro" id="IPR024061">
    <property type="entry name" value="NDT80_DNA-bd_dom"/>
</dbReference>
<organism evidence="5 6">
    <name type="scientific">Magnusiomyces paraingens</name>
    <dbReference type="NCBI Taxonomy" id="2606893"/>
    <lineage>
        <taxon>Eukaryota</taxon>
        <taxon>Fungi</taxon>
        <taxon>Dikarya</taxon>
        <taxon>Ascomycota</taxon>
        <taxon>Saccharomycotina</taxon>
        <taxon>Dipodascomycetes</taxon>
        <taxon>Dipodascales</taxon>
        <taxon>Dipodascaceae</taxon>
        <taxon>Magnusiomyces</taxon>
    </lineage>
</organism>
<feature type="compositionally biased region" description="Polar residues" evidence="3">
    <location>
        <begin position="7"/>
        <end position="19"/>
    </location>
</feature>
<dbReference type="OrthoDB" id="2288358at2759"/>
<gene>
    <name evidence="5" type="ORF">SAPINGB_P003505</name>
</gene>
<evidence type="ECO:0000256" key="1">
    <source>
        <dbReference type="ARBA" id="ARBA00023125"/>
    </source>
</evidence>
<dbReference type="PANTHER" id="PTHR35144:SF2">
    <property type="entry name" value="MEIOSIS-SPECIFIC TRANSCRIPTION FACTOR NDT80"/>
    <property type="match status" value="1"/>
</dbReference>
<feature type="region of interest" description="Disordered" evidence="3">
    <location>
        <begin position="359"/>
        <end position="439"/>
    </location>
</feature>
<feature type="compositionally biased region" description="Polar residues" evidence="3">
    <location>
        <begin position="384"/>
        <end position="396"/>
    </location>
</feature>
<feature type="compositionally biased region" description="Acidic residues" evidence="3">
    <location>
        <begin position="427"/>
        <end position="439"/>
    </location>
</feature>
<reference evidence="5 6" key="1">
    <citation type="submission" date="2019-09" db="EMBL/GenBank/DDBJ databases">
        <authorList>
            <person name="Brejova B."/>
        </authorList>
    </citation>
    <scope>NUCLEOTIDE SEQUENCE [LARGE SCALE GENOMIC DNA]</scope>
</reference>
<dbReference type="GO" id="GO:0003700">
    <property type="term" value="F:DNA-binding transcription factor activity"/>
    <property type="evidence" value="ECO:0007669"/>
    <property type="project" value="UniProtKB-UniRule"/>
</dbReference>
<evidence type="ECO:0000256" key="3">
    <source>
        <dbReference type="SAM" id="MobiDB-lite"/>
    </source>
</evidence>